<reference evidence="2 3" key="1">
    <citation type="submission" date="2018-06" db="EMBL/GenBank/DDBJ databases">
        <title>Complete genome of Desulfovibrio marinus P48SEP.</title>
        <authorList>
            <person name="Crispim J.S."/>
            <person name="Vidigal P.M.P."/>
            <person name="Silva L.C.F."/>
            <person name="Araujo L.C."/>
            <person name="Laguardia C.N."/>
            <person name="Dias R.S."/>
            <person name="Sousa M.P."/>
            <person name="Paula S.O."/>
            <person name="Silva C."/>
        </authorList>
    </citation>
    <scope>NUCLEOTIDE SEQUENCE [LARGE SCALE GENOMIC DNA]</scope>
    <source>
        <strain evidence="2 3">P48SEP</strain>
    </source>
</reference>
<accession>A0A6P1ZHG5</accession>
<dbReference type="GO" id="GO:0016747">
    <property type="term" value="F:acyltransferase activity, transferring groups other than amino-acyl groups"/>
    <property type="evidence" value="ECO:0007669"/>
    <property type="project" value="InterPro"/>
</dbReference>
<comment type="caution">
    <text evidence="2">The sequence shown here is derived from an EMBL/GenBank/DDBJ whole genome shotgun (WGS) entry which is preliminary data.</text>
</comment>
<gene>
    <name evidence="2" type="ORF">DQK91_10570</name>
</gene>
<feature type="domain" description="N-acetyltransferase" evidence="1">
    <location>
        <begin position="10"/>
        <end position="179"/>
    </location>
</feature>
<dbReference type="InterPro" id="IPR051531">
    <property type="entry name" value="N-acetyltransferase"/>
</dbReference>
<dbReference type="OrthoDB" id="6293260at2"/>
<protein>
    <submittedName>
        <fullName evidence="2">GNAT family N-acetyltransferase</fullName>
    </submittedName>
</protein>
<dbReference type="Pfam" id="PF13302">
    <property type="entry name" value="Acetyltransf_3"/>
    <property type="match status" value="1"/>
</dbReference>
<dbReference type="InterPro" id="IPR016181">
    <property type="entry name" value="Acyl_CoA_acyltransferase"/>
</dbReference>
<dbReference type="PANTHER" id="PTHR43792:SF1">
    <property type="entry name" value="N-ACETYLTRANSFERASE DOMAIN-CONTAINING PROTEIN"/>
    <property type="match status" value="1"/>
</dbReference>
<sequence>MELPIQTERLVLRSWKEADLEPFAAMNRDSRVMEFLPRRLTRAESDQLAGRICAAMRESGFGLWAVETRRSGEFIGYVGLLAANFEAHFTPCVEVGWRLAHRFWGCGYATEAARKALSIGFTAFGLDAIVSFTVPRNVRSRKVMERLGMTHDPADDFNHPKLESGHPLERHVLYRLSKDDWMRFNAPR</sequence>
<evidence type="ECO:0000313" key="2">
    <source>
        <dbReference type="EMBL" id="TVM33818.1"/>
    </source>
</evidence>
<dbReference type="InterPro" id="IPR000182">
    <property type="entry name" value="GNAT_dom"/>
</dbReference>
<name>A0A6P1ZHG5_9BACT</name>
<dbReference type="Proteomes" id="UP000434052">
    <property type="component" value="Unassembled WGS sequence"/>
</dbReference>
<dbReference type="EMBL" id="QMIF01000006">
    <property type="protein sequence ID" value="TVM33818.1"/>
    <property type="molecule type" value="Genomic_DNA"/>
</dbReference>
<dbReference type="SUPFAM" id="SSF55729">
    <property type="entry name" value="Acyl-CoA N-acyltransferases (Nat)"/>
    <property type="match status" value="1"/>
</dbReference>
<dbReference type="PROSITE" id="PS51186">
    <property type="entry name" value="GNAT"/>
    <property type="match status" value="1"/>
</dbReference>
<evidence type="ECO:0000313" key="3">
    <source>
        <dbReference type="Proteomes" id="UP000434052"/>
    </source>
</evidence>
<keyword evidence="2" id="KW-0808">Transferase</keyword>
<dbReference type="AlphaFoldDB" id="A0A6P1ZHG5"/>
<organism evidence="2 3">
    <name type="scientific">Oceanidesulfovibrio marinus</name>
    <dbReference type="NCBI Taxonomy" id="370038"/>
    <lineage>
        <taxon>Bacteria</taxon>
        <taxon>Pseudomonadati</taxon>
        <taxon>Thermodesulfobacteriota</taxon>
        <taxon>Desulfovibrionia</taxon>
        <taxon>Desulfovibrionales</taxon>
        <taxon>Desulfovibrionaceae</taxon>
        <taxon>Oceanidesulfovibrio</taxon>
    </lineage>
</organism>
<dbReference type="Gene3D" id="3.40.630.30">
    <property type="match status" value="1"/>
</dbReference>
<dbReference type="PANTHER" id="PTHR43792">
    <property type="entry name" value="GNAT FAMILY, PUTATIVE (AFU_ORTHOLOGUE AFUA_3G00765)-RELATED-RELATED"/>
    <property type="match status" value="1"/>
</dbReference>
<proteinExistence type="predicted"/>
<evidence type="ECO:0000259" key="1">
    <source>
        <dbReference type="PROSITE" id="PS51186"/>
    </source>
</evidence>